<dbReference type="PANTHER" id="PTHR16228">
    <property type="entry name" value="DIVALENT CATION TRANSPORTER SOLUTE CARRIER FAMILY 41"/>
    <property type="match status" value="1"/>
</dbReference>
<dbReference type="Pfam" id="PF01769">
    <property type="entry name" value="MgtE"/>
    <property type="match status" value="2"/>
</dbReference>
<evidence type="ECO:0000256" key="4">
    <source>
        <dbReference type="ARBA" id="ARBA00022692"/>
    </source>
</evidence>
<evidence type="ECO:0000256" key="8">
    <source>
        <dbReference type="ARBA" id="ARBA00023136"/>
    </source>
</evidence>
<dbReference type="AlphaFoldDB" id="A0A6J2T213"/>
<feature type="transmembrane region" description="Helical" evidence="9">
    <location>
        <begin position="110"/>
        <end position="135"/>
    </location>
</feature>
<evidence type="ECO:0000256" key="9">
    <source>
        <dbReference type="SAM" id="Phobius"/>
    </source>
</evidence>
<dbReference type="GO" id="GO:0005886">
    <property type="term" value="C:plasma membrane"/>
    <property type="evidence" value="ECO:0007669"/>
    <property type="project" value="TreeGrafter"/>
</dbReference>
<feature type="transmembrane region" description="Helical" evidence="9">
    <location>
        <begin position="147"/>
        <end position="175"/>
    </location>
</feature>
<keyword evidence="6 9" id="KW-1133">Transmembrane helix</keyword>
<organism evidence="11 12">
    <name type="scientific">Drosophila lebanonensis</name>
    <name type="common">Fruit fly</name>
    <name type="synonym">Scaptodrosophila lebanonensis</name>
    <dbReference type="NCBI Taxonomy" id="7225"/>
    <lineage>
        <taxon>Eukaryota</taxon>
        <taxon>Metazoa</taxon>
        <taxon>Ecdysozoa</taxon>
        <taxon>Arthropoda</taxon>
        <taxon>Hexapoda</taxon>
        <taxon>Insecta</taxon>
        <taxon>Pterygota</taxon>
        <taxon>Neoptera</taxon>
        <taxon>Endopterygota</taxon>
        <taxon>Diptera</taxon>
        <taxon>Brachycera</taxon>
        <taxon>Muscomorpha</taxon>
        <taxon>Ephydroidea</taxon>
        <taxon>Drosophilidae</taxon>
        <taxon>Scaptodrosophila</taxon>
    </lineage>
</organism>
<feature type="transmembrane region" description="Helical" evidence="9">
    <location>
        <begin position="187"/>
        <end position="211"/>
    </location>
</feature>
<gene>
    <name evidence="12" type="primary">LOC115620234</name>
</gene>
<dbReference type="OrthoDB" id="5791097at2759"/>
<evidence type="ECO:0000256" key="7">
    <source>
        <dbReference type="ARBA" id="ARBA00023065"/>
    </source>
</evidence>
<feature type="transmembrane region" description="Helical" evidence="9">
    <location>
        <begin position="369"/>
        <end position="390"/>
    </location>
</feature>
<keyword evidence="3" id="KW-0813">Transport</keyword>
<dbReference type="Proteomes" id="UP000504634">
    <property type="component" value="Unplaced"/>
</dbReference>
<evidence type="ECO:0000256" key="6">
    <source>
        <dbReference type="ARBA" id="ARBA00022989"/>
    </source>
</evidence>
<comment type="similarity">
    <text evidence="2">Belongs to the SLC41A transporter family.</text>
</comment>
<name>A0A6J2T213_DROLE</name>
<dbReference type="InterPro" id="IPR045349">
    <property type="entry name" value="SLC41A1-3"/>
</dbReference>
<dbReference type="InterPro" id="IPR006667">
    <property type="entry name" value="SLC41_membr_dom"/>
</dbReference>
<feature type="transmembrane region" description="Helical" evidence="9">
    <location>
        <begin position="410"/>
        <end position="432"/>
    </location>
</feature>
<dbReference type="GO" id="GO:0008324">
    <property type="term" value="F:monoatomic cation transmembrane transporter activity"/>
    <property type="evidence" value="ECO:0007669"/>
    <property type="project" value="InterPro"/>
</dbReference>
<evidence type="ECO:0000313" key="12">
    <source>
        <dbReference type="RefSeq" id="XP_030369238.1"/>
    </source>
</evidence>
<keyword evidence="7" id="KW-0406">Ion transport</keyword>
<accession>A0A6J2T213</accession>
<feature type="domain" description="SLC41A/MgtE integral membrane" evidence="10">
    <location>
        <begin position="69"/>
        <end position="204"/>
    </location>
</feature>
<feature type="transmembrane region" description="Helical" evidence="9">
    <location>
        <begin position="217"/>
        <end position="240"/>
    </location>
</feature>
<keyword evidence="8 9" id="KW-0472">Membrane</keyword>
<reference evidence="12" key="1">
    <citation type="submission" date="2025-08" db="UniProtKB">
        <authorList>
            <consortium name="RefSeq"/>
        </authorList>
    </citation>
    <scope>IDENTIFICATION</scope>
    <source>
        <strain evidence="12">11010-0011.00</strain>
        <tissue evidence="12">Whole body</tissue>
    </source>
</reference>
<feature type="domain" description="SLC41A/MgtE integral membrane" evidence="10">
    <location>
        <begin position="286"/>
        <end position="427"/>
    </location>
</feature>
<evidence type="ECO:0000313" key="11">
    <source>
        <dbReference type="Proteomes" id="UP000504634"/>
    </source>
</evidence>
<proteinExistence type="inferred from homology"/>
<dbReference type="InterPro" id="IPR036739">
    <property type="entry name" value="SLC41_membr_dom_sf"/>
</dbReference>
<evidence type="ECO:0000256" key="5">
    <source>
        <dbReference type="ARBA" id="ARBA00022842"/>
    </source>
</evidence>
<feature type="transmembrane region" description="Helical" evidence="9">
    <location>
        <begin position="252"/>
        <end position="271"/>
    </location>
</feature>
<dbReference type="FunFam" id="1.10.357.20:FF:000001">
    <property type="entry name" value="Solute carrier family 41 member 2"/>
    <property type="match status" value="1"/>
</dbReference>
<keyword evidence="4 9" id="KW-0812">Transmembrane</keyword>
<sequence>MPDSGHNDNAQSVHEGDQAIYAEHWCCTFAQILIPYFLAGSGTITAGIMLGNVQDWSVFQDMNEIFMLVPALCGLKGNLDMCVASRLSTLSNMGSLQNSGNIREILVGNLALVQVQAIVCSLLLTTTVCIISTVSTPAATDVALHHYGTLMAATLITSSISCLLLDTILMLVILFSQRYSFNPDYMAIPIVASIGDVMSISLLAFSAAVIYDLSKHHIWVSLIVVLIYLVFFLPLWIIIVWHNEFTRVVLKYGWVPVLGALCISQVSGYVLSSAVDEFRGFAVFSPIISGLGGNLVSVQASNMGSILHRRSQLGTLPTDTHIWEWPHHVMLYGTVYSRVSRILLIVSVPGNIVLICSADYLYKSIISVTAIFVGSYVLTSLIQLLILLWVAHSMVHLMWKYKIDPDSAAIPYLTALGDSLGSGLLLCMFYILRCIRQEYQGKRAPWLRISYDDALRKQVV</sequence>
<dbReference type="RefSeq" id="XP_030369238.1">
    <property type="nucleotide sequence ID" value="XM_030513378.1"/>
</dbReference>
<dbReference type="SUPFAM" id="SSF161093">
    <property type="entry name" value="MgtE membrane domain-like"/>
    <property type="match status" value="2"/>
</dbReference>
<evidence type="ECO:0000256" key="1">
    <source>
        <dbReference type="ARBA" id="ARBA00004141"/>
    </source>
</evidence>
<keyword evidence="5" id="KW-0460">Magnesium</keyword>
<evidence type="ECO:0000259" key="10">
    <source>
        <dbReference type="Pfam" id="PF01769"/>
    </source>
</evidence>
<evidence type="ECO:0000256" key="2">
    <source>
        <dbReference type="ARBA" id="ARBA00009749"/>
    </source>
</evidence>
<comment type="subcellular location">
    <subcellularLocation>
        <location evidence="1">Membrane</location>
        <topology evidence="1">Multi-pass membrane protein</topology>
    </subcellularLocation>
</comment>
<dbReference type="GeneID" id="115620234"/>
<dbReference type="Gene3D" id="1.10.357.20">
    <property type="entry name" value="SLC41 divalent cation transporters, integral membrane domain"/>
    <property type="match status" value="2"/>
</dbReference>
<feature type="transmembrane region" description="Helical" evidence="9">
    <location>
        <begin position="342"/>
        <end position="362"/>
    </location>
</feature>
<evidence type="ECO:0000256" key="3">
    <source>
        <dbReference type="ARBA" id="ARBA00022448"/>
    </source>
</evidence>
<dbReference type="PANTHER" id="PTHR16228:SF26">
    <property type="entry name" value="SOLUTE CARRIER FAMILY 41 MEMBER 1-LIKE PROTEIN"/>
    <property type="match status" value="1"/>
</dbReference>
<keyword evidence="11" id="KW-1185">Reference proteome</keyword>
<protein>
    <submittedName>
        <fullName evidence="12">Solute carrier family 41 member 1-like</fullName>
    </submittedName>
</protein>